<proteinExistence type="predicted"/>
<dbReference type="Proteomes" id="UP001142400">
    <property type="component" value="Unassembled WGS sequence"/>
</dbReference>
<protein>
    <submittedName>
        <fullName evidence="1">Uncharacterized protein</fullName>
    </submittedName>
</protein>
<evidence type="ECO:0000313" key="1">
    <source>
        <dbReference type="EMBL" id="MCQ8829881.1"/>
    </source>
</evidence>
<reference evidence="1" key="1">
    <citation type="submission" date="2022-06" db="EMBL/GenBank/DDBJ databases">
        <title>WGS of actinobacteria.</title>
        <authorList>
            <person name="Thawai C."/>
        </authorList>
    </citation>
    <scope>NUCLEOTIDE SEQUENCE</scope>
    <source>
        <strain evidence="1">DSM 42010</strain>
    </source>
</reference>
<dbReference type="EMBL" id="JANIIC010000011">
    <property type="protein sequence ID" value="MCQ8829881.1"/>
    <property type="molecule type" value="Genomic_DNA"/>
</dbReference>
<organism evidence="1 2">
    <name type="scientific">Streptomyces malaysiensis subsp. samsunensis</name>
    <dbReference type="NCBI Taxonomy" id="459658"/>
    <lineage>
        <taxon>Bacteria</taxon>
        <taxon>Bacillati</taxon>
        <taxon>Actinomycetota</taxon>
        <taxon>Actinomycetes</taxon>
        <taxon>Kitasatosporales</taxon>
        <taxon>Streptomycetaceae</taxon>
        <taxon>Streptomyces</taxon>
        <taxon>Streptomyces violaceusniger group</taxon>
    </lineage>
</organism>
<name>A0A9X2LUV0_STRMQ</name>
<comment type="caution">
    <text evidence="1">The sequence shown here is derived from an EMBL/GenBank/DDBJ whole genome shotgun (WGS) entry which is preliminary data.</text>
</comment>
<sequence length="147" mass="16454">MPIDPTIHPCETLTTPAGERVQIDEAMIPTVRDLWRLGYATSGCCQDVGEATAGVRAKRDTPLGYGGDPFIEYHRGWALLKLPIPDAMRFVAMLAETSTFGDRVRHPWRPGSWRMNVPLEPDGFSDSALLHFPKQQIPELAEVLQKR</sequence>
<dbReference type="RefSeq" id="WP_257631104.1">
    <property type="nucleotide sequence ID" value="NZ_JANIIC010000011.1"/>
</dbReference>
<gene>
    <name evidence="1" type="ORF">NQU54_12475</name>
</gene>
<accession>A0A9X2LUV0</accession>
<evidence type="ECO:0000313" key="2">
    <source>
        <dbReference type="Proteomes" id="UP001142400"/>
    </source>
</evidence>
<dbReference type="AlphaFoldDB" id="A0A9X2LUV0"/>
<keyword evidence="2" id="KW-1185">Reference proteome</keyword>